<feature type="domain" description="RNA polymerase sigma-70 region 2" evidence="6">
    <location>
        <begin position="22"/>
        <end position="84"/>
    </location>
</feature>
<protein>
    <submittedName>
        <fullName evidence="8">Sigma-70 family RNA polymerase sigma factor</fullName>
    </submittedName>
</protein>
<evidence type="ECO:0000259" key="7">
    <source>
        <dbReference type="Pfam" id="PF04545"/>
    </source>
</evidence>
<reference evidence="8" key="1">
    <citation type="submission" date="2020-08" db="EMBL/GenBank/DDBJ databases">
        <title>Genome public.</title>
        <authorList>
            <person name="Liu C."/>
            <person name="Sun Q."/>
        </authorList>
    </citation>
    <scope>NUCLEOTIDE SEQUENCE</scope>
    <source>
        <strain evidence="8">NSJ-54</strain>
    </source>
</reference>
<proteinExistence type="inferred from homology"/>
<evidence type="ECO:0000256" key="2">
    <source>
        <dbReference type="ARBA" id="ARBA00023015"/>
    </source>
</evidence>
<evidence type="ECO:0000256" key="4">
    <source>
        <dbReference type="ARBA" id="ARBA00023125"/>
    </source>
</evidence>
<dbReference type="GO" id="GO:0016987">
    <property type="term" value="F:sigma factor activity"/>
    <property type="evidence" value="ECO:0007669"/>
    <property type="project" value="UniProtKB-KW"/>
</dbReference>
<dbReference type="SUPFAM" id="SSF88946">
    <property type="entry name" value="Sigma2 domain of RNA polymerase sigma factors"/>
    <property type="match status" value="1"/>
</dbReference>
<dbReference type="GO" id="GO:0006352">
    <property type="term" value="P:DNA-templated transcription initiation"/>
    <property type="evidence" value="ECO:0007669"/>
    <property type="project" value="InterPro"/>
</dbReference>
<feature type="domain" description="RNA polymerase sigma-70 region 4" evidence="7">
    <location>
        <begin position="121"/>
        <end position="170"/>
    </location>
</feature>
<dbReference type="AlphaFoldDB" id="A0A926EAF3"/>
<keyword evidence="9" id="KW-1185">Reference proteome</keyword>
<evidence type="ECO:0000313" key="8">
    <source>
        <dbReference type="EMBL" id="MBC8569423.1"/>
    </source>
</evidence>
<dbReference type="Proteomes" id="UP000660861">
    <property type="component" value="Unassembled WGS sequence"/>
</dbReference>
<evidence type="ECO:0000256" key="3">
    <source>
        <dbReference type="ARBA" id="ARBA00023082"/>
    </source>
</evidence>
<accession>A0A926EAF3</accession>
<evidence type="ECO:0000259" key="6">
    <source>
        <dbReference type="Pfam" id="PF04542"/>
    </source>
</evidence>
<dbReference type="InterPro" id="IPR039425">
    <property type="entry name" value="RNA_pol_sigma-70-like"/>
</dbReference>
<dbReference type="InterPro" id="IPR014284">
    <property type="entry name" value="RNA_pol_sigma-70_dom"/>
</dbReference>
<keyword evidence="2" id="KW-0805">Transcription regulation</keyword>
<dbReference type="CDD" id="cd06171">
    <property type="entry name" value="Sigma70_r4"/>
    <property type="match status" value="1"/>
</dbReference>
<dbReference type="EMBL" id="JACRTC010000001">
    <property type="protein sequence ID" value="MBC8569423.1"/>
    <property type="molecule type" value="Genomic_DNA"/>
</dbReference>
<dbReference type="NCBIfam" id="TIGR02937">
    <property type="entry name" value="sigma70-ECF"/>
    <property type="match status" value="1"/>
</dbReference>
<evidence type="ECO:0000256" key="5">
    <source>
        <dbReference type="ARBA" id="ARBA00023163"/>
    </source>
</evidence>
<evidence type="ECO:0000313" key="9">
    <source>
        <dbReference type="Proteomes" id="UP000660861"/>
    </source>
</evidence>
<keyword evidence="5" id="KW-0804">Transcription</keyword>
<dbReference type="InterPro" id="IPR036388">
    <property type="entry name" value="WH-like_DNA-bd_sf"/>
</dbReference>
<dbReference type="Gene3D" id="1.10.10.10">
    <property type="entry name" value="Winged helix-like DNA-binding domain superfamily/Winged helix DNA-binding domain"/>
    <property type="match status" value="1"/>
</dbReference>
<dbReference type="PANTHER" id="PTHR43133">
    <property type="entry name" value="RNA POLYMERASE ECF-TYPE SIGMA FACTO"/>
    <property type="match status" value="1"/>
</dbReference>
<dbReference type="InterPro" id="IPR007627">
    <property type="entry name" value="RNA_pol_sigma70_r2"/>
</dbReference>
<comment type="caution">
    <text evidence="8">The sequence shown here is derived from an EMBL/GenBank/DDBJ whole genome shotgun (WGS) entry which is preliminary data.</text>
</comment>
<dbReference type="Gene3D" id="1.10.1740.10">
    <property type="match status" value="1"/>
</dbReference>
<dbReference type="RefSeq" id="WP_262396522.1">
    <property type="nucleotide sequence ID" value="NZ_JACRTC010000001.1"/>
</dbReference>
<evidence type="ECO:0000256" key="1">
    <source>
        <dbReference type="ARBA" id="ARBA00010641"/>
    </source>
</evidence>
<organism evidence="8 9">
    <name type="scientific">Zongyangia hominis</name>
    <dbReference type="NCBI Taxonomy" id="2763677"/>
    <lineage>
        <taxon>Bacteria</taxon>
        <taxon>Bacillati</taxon>
        <taxon>Bacillota</taxon>
        <taxon>Clostridia</taxon>
        <taxon>Eubacteriales</taxon>
        <taxon>Oscillospiraceae</taxon>
        <taxon>Zongyangia</taxon>
    </lineage>
</organism>
<dbReference type="SUPFAM" id="SSF88659">
    <property type="entry name" value="Sigma3 and sigma4 domains of RNA polymerase sigma factors"/>
    <property type="match status" value="1"/>
</dbReference>
<dbReference type="InterPro" id="IPR013324">
    <property type="entry name" value="RNA_pol_sigma_r3/r4-like"/>
</dbReference>
<dbReference type="Pfam" id="PF04542">
    <property type="entry name" value="Sigma70_r2"/>
    <property type="match status" value="1"/>
</dbReference>
<dbReference type="InterPro" id="IPR013325">
    <property type="entry name" value="RNA_pol_sigma_r2"/>
</dbReference>
<sequence>MTIDVRIVEEARSGDSDAFTQLYEQVYTDLYKTALFVLGSRTDAEDAVSETFLEAFRGIRRLKEPSAFKAWIFKILHARCNRRIALNYKLRNQMNLEDFALTDDTLTYSQDSDDKLVLLSALGGLSCNERTIVALSVIQGYKIREIAEIMKMPQGTVSSKLHRCLEKLKKSIERGEYIESLKR</sequence>
<dbReference type="InterPro" id="IPR007630">
    <property type="entry name" value="RNA_pol_sigma70_r4"/>
</dbReference>
<keyword evidence="3" id="KW-0731">Sigma factor</keyword>
<dbReference type="PANTHER" id="PTHR43133:SF8">
    <property type="entry name" value="RNA POLYMERASE SIGMA FACTOR HI_1459-RELATED"/>
    <property type="match status" value="1"/>
</dbReference>
<keyword evidence="4" id="KW-0238">DNA-binding</keyword>
<dbReference type="GO" id="GO:0003677">
    <property type="term" value="F:DNA binding"/>
    <property type="evidence" value="ECO:0007669"/>
    <property type="project" value="UniProtKB-KW"/>
</dbReference>
<gene>
    <name evidence="8" type="ORF">H8709_01080</name>
</gene>
<dbReference type="Pfam" id="PF04545">
    <property type="entry name" value="Sigma70_r4"/>
    <property type="match status" value="1"/>
</dbReference>
<comment type="similarity">
    <text evidence="1">Belongs to the sigma-70 factor family. ECF subfamily.</text>
</comment>
<name>A0A926EAF3_9FIRM</name>